<dbReference type="Gene3D" id="1.10.630.10">
    <property type="entry name" value="Cytochrome P450"/>
    <property type="match status" value="1"/>
</dbReference>
<evidence type="ECO:0000256" key="11">
    <source>
        <dbReference type="ARBA" id="ARBA00023033"/>
    </source>
</evidence>
<evidence type="ECO:0000256" key="2">
    <source>
        <dbReference type="ARBA" id="ARBA00004167"/>
    </source>
</evidence>
<evidence type="ECO:0000256" key="5">
    <source>
        <dbReference type="ARBA" id="ARBA00022617"/>
    </source>
</evidence>
<keyword evidence="9 14" id="KW-0560">Oxidoreductase</keyword>
<dbReference type="InterPro" id="IPR017972">
    <property type="entry name" value="Cyt_P450_CS"/>
</dbReference>
<dbReference type="OrthoDB" id="2789670at2759"/>
<keyword evidence="12" id="KW-0472">Membrane</keyword>
<organism evidence="15 16">
    <name type="scientific">Ceriporiopsis subvermispora (strain B)</name>
    <name type="common">White-rot fungus</name>
    <name type="synonym">Gelatoporia subvermispora</name>
    <dbReference type="NCBI Taxonomy" id="914234"/>
    <lineage>
        <taxon>Eukaryota</taxon>
        <taxon>Fungi</taxon>
        <taxon>Dikarya</taxon>
        <taxon>Basidiomycota</taxon>
        <taxon>Agaricomycotina</taxon>
        <taxon>Agaricomycetes</taxon>
        <taxon>Polyporales</taxon>
        <taxon>Gelatoporiaceae</taxon>
        <taxon>Gelatoporia</taxon>
    </lineage>
</organism>
<dbReference type="PRINTS" id="PR00463">
    <property type="entry name" value="EP450I"/>
</dbReference>
<evidence type="ECO:0008006" key="17">
    <source>
        <dbReference type="Google" id="ProtNLM"/>
    </source>
</evidence>
<keyword evidence="7 13" id="KW-0479">Metal-binding</keyword>
<evidence type="ECO:0000256" key="4">
    <source>
        <dbReference type="ARBA" id="ARBA00010617"/>
    </source>
</evidence>
<comment type="pathway">
    <text evidence="3">Secondary metabolite biosynthesis.</text>
</comment>
<evidence type="ECO:0000256" key="13">
    <source>
        <dbReference type="PIRSR" id="PIRSR602401-1"/>
    </source>
</evidence>
<name>M2QL86_CERS8</name>
<evidence type="ECO:0000313" key="16">
    <source>
        <dbReference type="Proteomes" id="UP000016930"/>
    </source>
</evidence>
<dbReference type="AlphaFoldDB" id="M2QL86"/>
<dbReference type="HOGENOM" id="CLU_001570_2_0_1"/>
<keyword evidence="6" id="KW-0812">Transmembrane</keyword>
<keyword evidence="10 13" id="KW-0408">Iron</keyword>
<proteinExistence type="inferred from homology"/>
<evidence type="ECO:0000256" key="12">
    <source>
        <dbReference type="ARBA" id="ARBA00023136"/>
    </source>
</evidence>
<dbReference type="PROSITE" id="PS00086">
    <property type="entry name" value="CYTOCHROME_P450"/>
    <property type="match status" value="1"/>
</dbReference>
<comment type="similarity">
    <text evidence="4 14">Belongs to the cytochrome P450 family.</text>
</comment>
<dbReference type="EMBL" id="KB445796">
    <property type="protein sequence ID" value="EMD37798.1"/>
    <property type="molecule type" value="Genomic_DNA"/>
</dbReference>
<keyword evidence="5 13" id="KW-0349">Heme</keyword>
<dbReference type="InterPro" id="IPR001128">
    <property type="entry name" value="Cyt_P450"/>
</dbReference>
<evidence type="ECO:0000256" key="10">
    <source>
        <dbReference type="ARBA" id="ARBA00023004"/>
    </source>
</evidence>
<dbReference type="GO" id="GO:0016020">
    <property type="term" value="C:membrane"/>
    <property type="evidence" value="ECO:0007669"/>
    <property type="project" value="UniProtKB-SubCell"/>
</dbReference>
<comment type="subcellular location">
    <subcellularLocation>
        <location evidence="2">Membrane</location>
        <topology evidence="2">Single-pass membrane protein</topology>
    </subcellularLocation>
</comment>
<evidence type="ECO:0000313" key="15">
    <source>
        <dbReference type="EMBL" id="EMD37798.1"/>
    </source>
</evidence>
<comment type="cofactor">
    <cofactor evidence="1 13">
        <name>heme</name>
        <dbReference type="ChEBI" id="CHEBI:30413"/>
    </cofactor>
</comment>
<dbReference type="GO" id="GO:0005506">
    <property type="term" value="F:iron ion binding"/>
    <property type="evidence" value="ECO:0007669"/>
    <property type="project" value="InterPro"/>
</dbReference>
<dbReference type="GO" id="GO:0004497">
    <property type="term" value="F:monooxygenase activity"/>
    <property type="evidence" value="ECO:0007669"/>
    <property type="project" value="UniProtKB-KW"/>
</dbReference>
<reference evidence="15 16" key="1">
    <citation type="journal article" date="2012" name="Proc. Natl. Acad. Sci. U.S.A.">
        <title>Comparative genomics of Ceriporiopsis subvermispora and Phanerochaete chrysosporium provide insight into selective ligninolysis.</title>
        <authorList>
            <person name="Fernandez-Fueyo E."/>
            <person name="Ruiz-Duenas F.J."/>
            <person name="Ferreira P."/>
            <person name="Floudas D."/>
            <person name="Hibbett D.S."/>
            <person name="Canessa P."/>
            <person name="Larrondo L.F."/>
            <person name="James T.Y."/>
            <person name="Seelenfreund D."/>
            <person name="Lobos S."/>
            <person name="Polanco R."/>
            <person name="Tello M."/>
            <person name="Honda Y."/>
            <person name="Watanabe T."/>
            <person name="Watanabe T."/>
            <person name="Ryu J.S."/>
            <person name="Kubicek C.P."/>
            <person name="Schmoll M."/>
            <person name="Gaskell J."/>
            <person name="Hammel K.E."/>
            <person name="St John F.J."/>
            <person name="Vanden Wymelenberg A."/>
            <person name="Sabat G."/>
            <person name="Splinter BonDurant S."/>
            <person name="Syed K."/>
            <person name="Yadav J.S."/>
            <person name="Doddapaneni H."/>
            <person name="Subramanian V."/>
            <person name="Lavin J.L."/>
            <person name="Oguiza J.A."/>
            <person name="Perez G."/>
            <person name="Pisabarro A.G."/>
            <person name="Ramirez L."/>
            <person name="Santoyo F."/>
            <person name="Master E."/>
            <person name="Coutinho P.M."/>
            <person name="Henrissat B."/>
            <person name="Lombard V."/>
            <person name="Magnuson J.K."/>
            <person name="Kuees U."/>
            <person name="Hori C."/>
            <person name="Igarashi K."/>
            <person name="Samejima M."/>
            <person name="Held B.W."/>
            <person name="Barry K.W."/>
            <person name="LaButti K.M."/>
            <person name="Lapidus A."/>
            <person name="Lindquist E.A."/>
            <person name="Lucas S.M."/>
            <person name="Riley R."/>
            <person name="Salamov A.A."/>
            <person name="Hoffmeister D."/>
            <person name="Schwenk D."/>
            <person name="Hadar Y."/>
            <person name="Yarden O."/>
            <person name="de Vries R.P."/>
            <person name="Wiebenga A."/>
            <person name="Stenlid J."/>
            <person name="Eastwood D."/>
            <person name="Grigoriev I.V."/>
            <person name="Berka R.M."/>
            <person name="Blanchette R.A."/>
            <person name="Kersten P."/>
            <person name="Martinez A.T."/>
            <person name="Vicuna R."/>
            <person name="Cullen D."/>
        </authorList>
    </citation>
    <scope>NUCLEOTIDE SEQUENCE [LARGE SCALE GENOMIC DNA]</scope>
    <source>
        <strain evidence="15 16">B</strain>
    </source>
</reference>
<dbReference type="PANTHER" id="PTHR46300">
    <property type="entry name" value="P450, PUTATIVE (EUROFUNG)-RELATED-RELATED"/>
    <property type="match status" value="1"/>
</dbReference>
<evidence type="ECO:0000256" key="8">
    <source>
        <dbReference type="ARBA" id="ARBA00022989"/>
    </source>
</evidence>
<dbReference type="STRING" id="914234.M2QL86"/>
<feature type="binding site" description="axial binding residue" evidence="13">
    <location>
        <position position="283"/>
    </location>
    <ligand>
        <name>heme</name>
        <dbReference type="ChEBI" id="CHEBI:30413"/>
    </ligand>
    <ligandPart>
        <name>Fe</name>
        <dbReference type="ChEBI" id="CHEBI:18248"/>
    </ligandPart>
</feature>
<dbReference type="InterPro" id="IPR002401">
    <property type="entry name" value="Cyt_P450_E_grp-I"/>
</dbReference>
<dbReference type="GO" id="GO:0016705">
    <property type="term" value="F:oxidoreductase activity, acting on paired donors, with incorporation or reduction of molecular oxygen"/>
    <property type="evidence" value="ECO:0007669"/>
    <property type="project" value="InterPro"/>
</dbReference>
<dbReference type="GO" id="GO:0020037">
    <property type="term" value="F:heme binding"/>
    <property type="evidence" value="ECO:0007669"/>
    <property type="project" value="InterPro"/>
</dbReference>
<dbReference type="Proteomes" id="UP000016930">
    <property type="component" value="Unassembled WGS sequence"/>
</dbReference>
<accession>M2QL86</accession>
<dbReference type="PANTHER" id="PTHR46300:SF7">
    <property type="entry name" value="P450, PUTATIVE (EUROFUNG)-RELATED"/>
    <property type="match status" value="1"/>
</dbReference>
<sequence length="354" mass="39027">MSTSASKLSLLIVPYPDLTNETPSMSGAAMLDLTYALNSQSGEDRFVQLAEQANQALGETANTGLYLVDAFPMLKYIPRWIPGADFKRKASKFRQIAVALPEEPFKDVITKDLSLMETFGRDAKGVAYTEDVPLKTLASIHGGGADTTASTLSAFFLAMTLFPEVQYKAQRELDNVLSSGRFPELRDQPSLPYITAVVKESLRWKPVIPLNVVHRLMVDDDYHGYLLPRGSFVVATIRALLYDEAAYPDPSSFNPDRFLKNGELDPNVPDLATAAFGFGRRMCPGRHFVQDLLWITFASVLTTFTISKAVDENGIEITPDAADNPGLISHPKPFQCMIRPRSNMHAEMVAAATD</sequence>
<dbReference type="InterPro" id="IPR036396">
    <property type="entry name" value="Cyt_P450_sf"/>
</dbReference>
<keyword evidence="16" id="KW-1185">Reference proteome</keyword>
<dbReference type="InterPro" id="IPR050364">
    <property type="entry name" value="Cytochrome_P450_fung"/>
</dbReference>
<keyword evidence="11 14" id="KW-0503">Monooxygenase</keyword>
<keyword evidence="8" id="KW-1133">Transmembrane helix</keyword>
<gene>
    <name evidence="15" type="ORF">CERSUDRAFT_94793</name>
</gene>
<evidence type="ECO:0000256" key="14">
    <source>
        <dbReference type="RuleBase" id="RU000461"/>
    </source>
</evidence>
<protein>
    <recommendedName>
        <fullName evidence="17">Cytochrome P450</fullName>
    </recommendedName>
</protein>
<dbReference type="PRINTS" id="PR00385">
    <property type="entry name" value="P450"/>
</dbReference>
<evidence type="ECO:0000256" key="1">
    <source>
        <dbReference type="ARBA" id="ARBA00001971"/>
    </source>
</evidence>
<evidence type="ECO:0000256" key="9">
    <source>
        <dbReference type="ARBA" id="ARBA00023002"/>
    </source>
</evidence>
<dbReference type="SUPFAM" id="SSF48264">
    <property type="entry name" value="Cytochrome P450"/>
    <property type="match status" value="1"/>
</dbReference>
<evidence type="ECO:0000256" key="6">
    <source>
        <dbReference type="ARBA" id="ARBA00022692"/>
    </source>
</evidence>
<evidence type="ECO:0000256" key="7">
    <source>
        <dbReference type="ARBA" id="ARBA00022723"/>
    </source>
</evidence>
<evidence type="ECO:0000256" key="3">
    <source>
        <dbReference type="ARBA" id="ARBA00005179"/>
    </source>
</evidence>
<dbReference type="Pfam" id="PF00067">
    <property type="entry name" value="p450"/>
    <property type="match status" value="1"/>
</dbReference>